<dbReference type="EMBL" id="CP045903">
    <property type="protein sequence ID" value="QQP39085.1"/>
    <property type="molecule type" value="Genomic_DNA"/>
</dbReference>
<sequence length="65" mass="7953">MRPIRGREYCQDLLKLFHVHEEDYLGSHWLFQGKYLFRKLKYLLRNDEFGGHEDATLVVQRAMKR</sequence>
<name>A0A7T8JZ33_CALRO</name>
<proteinExistence type="predicted"/>
<feature type="non-terminal residue" evidence="1">
    <location>
        <position position="65"/>
    </location>
</feature>
<evidence type="ECO:0000313" key="1">
    <source>
        <dbReference type="EMBL" id="QQP39085.1"/>
    </source>
</evidence>
<keyword evidence="2" id="KW-1185">Reference proteome</keyword>
<accession>A0A7T8JZ33</accession>
<gene>
    <name evidence="1" type="ORF">FKW44_019854</name>
</gene>
<protein>
    <submittedName>
        <fullName evidence="1">Uncharacterized protein</fullName>
    </submittedName>
</protein>
<reference evidence="2" key="1">
    <citation type="submission" date="2021-01" db="EMBL/GenBank/DDBJ databases">
        <title>Caligus Genome Assembly.</title>
        <authorList>
            <person name="Gallardo-Escarate C."/>
        </authorList>
    </citation>
    <scope>NUCLEOTIDE SEQUENCE [LARGE SCALE GENOMIC DNA]</scope>
</reference>
<organism evidence="1 2">
    <name type="scientific">Caligus rogercresseyi</name>
    <name type="common">Sea louse</name>
    <dbReference type="NCBI Taxonomy" id="217165"/>
    <lineage>
        <taxon>Eukaryota</taxon>
        <taxon>Metazoa</taxon>
        <taxon>Ecdysozoa</taxon>
        <taxon>Arthropoda</taxon>
        <taxon>Crustacea</taxon>
        <taxon>Multicrustacea</taxon>
        <taxon>Hexanauplia</taxon>
        <taxon>Copepoda</taxon>
        <taxon>Siphonostomatoida</taxon>
        <taxon>Caligidae</taxon>
        <taxon>Caligus</taxon>
    </lineage>
</organism>
<dbReference type="Proteomes" id="UP000595437">
    <property type="component" value="Chromosome 14"/>
</dbReference>
<evidence type="ECO:0000313" key="2">
    <source>
        <dbReference type="Proteomes" id="UP000595437"/>
    </source>
</evidence>
<dbReference type="AlphaFoldDB" id="A0A7T8JZ33"/>